<evidence type="ECO:0000313" key="2">
    <source>
        <dbReference type="EMBL" id="KAI6299293.1"/>
    </source>
</evidence>
<proteinExistence type="predicted"/>
<keyword evidence="3" id="KW-1185">Reference proteome</keyword>
<dbReference type="Proteomes" id="UP001059893">
    <property type="component" value="Unassembled WGS sequence"/>
</dbReference>
<feature type="region of interest" description="Disordered" evidence="1">
    <location>
        <begin position="1"/>
        <end position="26"/>
    </location>
</feature>
<evidence type="ECO:0000256" key="1">
    <source>
        <dbReference type="SAM" id="MobiDB-lite"/>
    </source>
</evidence>
<protein>
    <submittedName>
        <fullName evidence="2">Uncharacterized protein</fullName>
    </submittedName>
</protein>
<accession>A0ABQ8NMG6</accession>
<sequence length="70" mass="7772">MSDTNPSGRRAQQAQPTIPNILENPNENELLDRMFKELGIRPNDQQDIDLATLKDATADLSEHPNEATTA</sequence>
<evidence type="ECO:0000313" key="3">
    <source>
        <dbReference type="Proteomes" id="UP001059893"/>
    </source>
</evidence>
<comment type="caution">
    <text evidence="2">The sequence shown here is derived from an EMBL/GenBank/DDBJ whole genome shotgun (WGS) entry which is preliminary data.</text>
</comment>
<dbReference type="EMBL" id="JABSND010000072">
    <property type="protein sequence ID" value="KAI6299293.1"/>
    <property type="molecule type" value="Genomic_DNA"/>
</dbReference>
<organism evidence="2 3">
    <name type="scientific">Pyricularia grisea</name>
    <name type="common">Crabgrass-specific blast fungus</name>
    <name type="synonym">Magnaporthe grisea</name>
    <dbReference type="NCBI Taxonomy" id="148305"/>
    <lineage>
        <taxon>Eukaryota</taxon>
        <taxon>Fungi</taxon>
        <taxon>Dikarya</taxon>
        <taxon>Ascomycota</taxon>
        <taxon>Pezizomycotina</taxon>
        <taxon>Sordariomycetes</taxon>
        <taxon>Sordariomycetidae</taxon>
        <taxon>Magnaporthales</taxon>
        <taxon>Pyriculariaceae</taxon>
        <taxon>Pyricularia</taxon>
    </lineage>
</organism>
<feature type="compositionally biased region" description="Polar residues" evidence="1">
    <location>
        <begin position="1"/>
        <end position="17"/>
    </location>
</feature>
<name>A0ABQ8NMG6_PYRGI</name>
<reference evidence="2" key="1">
    <citation type="submission" date="2021-01" db="EMBL/GenBank/DDBJ databases">
        <title>Deciphering the adaptive evolutionary patterns associated with biogeogrpahic diversity in the finger millet blast pathogen Magnaporthe oryzae in Eastern Africa.</title>
        <authorList>
            <person name="Onyema G."/>
            <person name="Shittu T.A."/>
            <person name="Dodsworth S."/>
            <person name="Devilliers S."/>
            <person name="Muthumeenakshi S."/>
            <person name="Sreenivasaprasad S."/>
        </authorList>
    </citation>
    <scope>NUCLEOTIDE SEQUENCE</scope>
    <source>
        <strain evidence="2">D15/s37</strain>
    </source>
</reference>
<gene>
    <name evidence="2" type="ORF">MCOR33_004761</name>
</gene>